<evidence type="ECO:0000256" key="3">
    <source>
        <dbReference type="ARBA" id="ARBA00022448"/>
    </source>
</evidence>
<evidence type="ECO:0000313" key="10">
    <source>
        <dbReference type="EMBL" id="MDX8477926.1"/>
    </source>
</evidence>
<accession>A0ABU4XT86</accession>
<keyword evidence="4" id="KW-1003">Cell membrane</keyword>
<comment type="caution">
    <text evidence="10">The sequence shown here is derived from an EMBL/GenBank/DDBJ whole genome shotgun (WGS) entry which is preliminary data.</text>
</comment>
<name>A0ABU4XT86_9HYPH</name>
<keyword evidence="3" id="KW-0813">Transport</keyword>
<dbReference type="Proteomes" id="UP001287059">
    <property type="component" value="Unassembled WGS sequence"/>
</dbReference>
<dbReference type="InterPro" id="IPR013525">
    <property type="entry name" value="ABC2_TM"/>
</dbReference>
<feature type="transmembrane region" description="Helical" evidence="8">
    <location>
        <begin position="168"/>
        <end position="191"/>
    </location>
</feature>
<keyword evidence="5 8" id="KW-0812">Transmembrane</keyword>
<dbReference type="PANTHER" id="PTHR30294:SF29">
    <property type="entry name" value="MULTIDRUG ABC TRANSPORTER PERMEASE YBHS-RELATED"/>
    <property type="match status" value="1"/>
</dbReference>
<dbReference type="EMBL" id="JAVIIW010000004">
    <property type="protein sequence ID" value="MDX8477926.1"/>
    <property type="molecule type" value="Genomic_DNA"/>
</dbReference>
<evidence type="ECO:0000256" key="5">
    <source>
        <dbReference type="ARBA" id="ARBA00022692"/>
    </source>
</evidence>
<evidence type="ECO:0000256" key="7">
    <source>
        <dbReference type="ARBA" id="ARBA00023136"/>
    </source>
</evidence>
<gene>
    <name evidence="10" type="ORF">RFN28_05440</name>
</gene>
<keyword evidence="11" id="KW-1185">Reference proteome</keyword>
<dbReference type="InterPro" id="IPR047817">
    <property type="entry name" value="ABC2_TM_bact-type"/>
</dbReference>
<evidence type="ECO:0000256" key="1">
    <source>
        <dbReference type="ARBA" id="ARBA00004651"/>
    </source>
</evidence>
<evidence type="ECO:0000256" key="6">
    <source>
        <dbReference type="ARBA" id="ARBA00022989"/>
    </source>
</evidence>
<keyword evidence="7 8" id="KW-0472">Membrane</keyword>
<dbReference type="Pfam" id="PF12698">
    <property type="entry name" value="ABC2_membrane_3"/>
    <property type="match status" value="1"/>
</dbReference>
<dbReference type="PROSITE" id="PS51012">
    <property type="entry name" value="ABC_TM2"/>
    <property type="match status" value="1"/>
</dbReference>
<comment type="similarity">
    <text evidence="2">Belongs to the ABC-2 integral membrane protein family.</text>
</comment>
<evidence type="ECO:0000256" key="8">
    <source>
        <dbReference type="SAM" id="Phobius"/>
    </source>
</evidence>
<dbReference type="InterPro" id="IPR051449">
    <property type="entry name" value="ABC-2_transporter_component"/>
</dbReference>
<organism evidence="10 11">
    <name type="scientific">Mesorhizobium album</name>
    <dbReference type="NCBI Taxonomy" id="3072314"/>
    <lineage>
        <taxon>Bacteria</taxon>
        <taxon>Pseudomonadati</taxon>
        <taxon>Pseudomonadota</taxon>
        <taxon>Alphaproteobacteria</taxon>
        <taxon>Hyphomicrobiales</taxon>
        <taxon>Phyllobacteriaceae</taxon>
        <taxon>Mesorhizobium</taxon>
    </lineage>
</organism>
<dbReference type="RefSeq" id="WP_320286350.1">
    <property type="nucleotide sequence ID" value="NZ_JAVIIW010000004.1"/>
</dbReference>
<feature type="transmembrane region" description="Helical" evidence="8">
    <location>
        <begin position="336"/>
        <end position="356"/>
    </location>
</feature>
<dbReference type="Gene3D" id="3.40.1710.10">
    <property type="entry name" value="abc type-2 transporter like domain"/>
    <property type="match status" value="1"/>
</dbReference>
<dbReference type="PANTHER" id="PTHR30294">
    <property type="entry name" value="MEMBRANE COMPONENT OF ABC TRANSPORTER YHHJ-RELATED"/>
    <property type="match status" value="1"/>
</dbReference>
<feature type="transmembrane region" description="Helical" evidence="8">
    <location>
        <begin position="280"/>
        <end position="301"/>
    </location>
</feature>
<feature type="transmembrane region" description="Helical" evidence="8">
    <location>
        <begin position="217"/>
        <end position="239"/>
    </location>
</feature>
<reference evidence="10 11" key="1">
    <citation type="submission" date="2023-08" db="EMBL/GenBank/DDBJ databases">
        <title>Implementing the SeqCode for naming new Mesorhizobium species isolated from Vachellia karroo root nodules.</title>
        <authorList>
            <person name="Van Lill M."/>
        </authorList>
    </citation>
    <scope>NUCLEOTIDE SEQUENCE [LARGE SCALE GENOMIC DNA]</scope>
    <source>
        <strain evidence="10 11">VK24D</strain>
    </source>
</reference>
<evidence type="ECO:0000313" key="11">
    <source>
        <dbReference type="Proteomes" id="UP001287059"/>
    </source>
</evidence>
<proteinExistence type="inferred from homology"/>
<sequence>MNARGIIAVLKKETIELSRDPVTIAVALLMPLIMLFLFGYAVSLDVKDIRYGVWDLDRTTASRELADSFARSGYFVRAAELDKSNIEPMLLHGDIRMAVVIPNSFESRMSRGEAVPVQVLVDGTYSNVAQIIVGYADAIIASFRNGTVSSIEPEVRVWYNPSLRSANYVIPGLLGVIMMAFPPLLTALAVVREKESRSIEQIFASPLTSAEFLAGKLMPYGAIAFVEFLMVMAIGFLWFEVPFRGNIVLLTGAALVYVFTTVGLGLFVSTIVRTQVAAMLLALVVTLMPSALFSGFIFPVFTMPYALQLYASSFPARYFIDVARDVTLRGAGLGDVWVNIVLIVIYSAAVFAAAVWRFRKKVA</sequence>
<protein>
    <submittedName>
        <fullName evidence="10">ABC transporter permease</fullName>
    </submittedName>
</protein>
<evidence type="ECO:0000256" key="4">
    <source>
        <dbReference type="ARBA" id="ARBA00022475"/>
    </source>
</evidence>
<evidence type="ECO:0000259" key="9">
    <source>
        <dbReference type="PROSITE" id="PS51012"/>
    </source>
</evidence>
<feature type="domain" description="ABC transmembrane type-2" evidence="9">
    <location>
        <begin position="129"/>
        <end position="361"/>
    </location>
</feature>
<feature type="transmembrane region" description="Helical" evidence="8">
    <location>
        <begin position="21"/>
        <end position="42"/>
    </location>
</feature>
<comment type="subcellular location">
    <subcellularLocation>
        <location evidence="1">Cell membrane</location>
        <topology evidence="1">Multi-pass membrane protein</topology>
    </subcellularLocation>
</comment>
<keyword evidence="6 8" id="KW-1133">Transmembrane helix</keyword>
<evidence type="ECO:0000256" key="2">
    <source>
        <dbReference type="ARBA" id="ARBA00007783"/>
    </source>
</evidence>
<feature type="transmembrane region" description="Helical" evidence="8">
    <location>
        <begin position="245"/>
        <end position="268"/>
    </location>
</feature>